<dbReference type="NCBIfam" id="TIGR00619">
    <property type="entry name" value="sbcd"/>
    <property type="match status" value="1"/>
</dbReference>
<dbReference type="OrthoDB" id="9773856at2"/>
<dbReference type="PANTHER" id="PTHR30337:SF0">
    <property type="entry name" value="NUCLEASE SBCCD SUBUNIT D"/>
    <property type="match status" value="1"/>
</dbReference>
<feature type="domain" description="Nuclease SbcCD subunit D C-terminal" evidence="10">
    <location>
        <begin position="287"/>
        <end position="385"/>
    </location>
</feature>
<dbReference type="Proteomes" id="UP000184418">
    <property type="component" value="Unassembled WGS sequence"/>
</dbReference>
<dbReference type="CDD" id="cd00840">
    <property type="entry name" value="MPP_Mre11_N"/>
    <property type="match status" value="1"/>
</dbReference>
<evidence type="ECO:0000313" key="11">
    <source>
        <dbReference type="EMBL" id="SHJ77330.1"/>
    </source>
</evidence>
<accession>A0A1M6M1U6</accession>
<evidence type="ECO:0000259" key="9">
    <source>
        <dbReference type="Pfam" id="PF00149"/>
    </source>
</evidence>
<protein>
    <recommendedName>
        <fullName evidence="3 7">Nuclease SbcCD subunit D</fullName>
    </recommendedName>
</protein>
<evidence type="ECO:0000256" key="2">
    <source>
        <dbReference type="ARBA" id="ARBA00011322"/>
    </source>
</evidence>
<name>A0A1M6M1U6_9BACT</name>
<dbReference type="InterPro" id="IPR029052">
    <property type="entry name" value="Metallo-depent_PP-like"/>
</dbReference>
<comment type="function">
    <text evidence="7">SbcCD cleaves DNA hairpin structures. These structures can inhibit DNA replication and are intermediates in certain DNA recombination reactions. The complex acts as a 3'-&gt;5' double strand exonuclease that can open hairpins. It also has a 5' single-strand endonuclease activity.</text>
</comment>
<keyword evidence="7" id="KW-0235">DNA replication</keyword>
<evidence type="ECO:0000256" key="6">
    <source>
        <dbReference type="ARBA" id="ARBA00022839"/>
    </source>
</evidence>
<sequence length="426" mass="46805">MRVLHTADWHLGQHFLTGQERTDEHKAFLDWLIGTVKAHGVDVLVVAGDIFDSQSPSHAAQGLYYDFLVQMLGTGCRHIVIVGGNHDSPTMLNASRQLLRHLQVHVIGGVPQEPAEQVLVLENETGRPGLVVCAVPFLRDRDIRLSVAGETADERHERVRQAIAGHYTHVAGLAAALRHHENGVPVLATGHLYAAGGEASEGAERDVHIGGLGSVSADQFPELFDYVALGHLHRPQQVGGRAHIRYSGSPVPLSFAEAAHQQQVVLLTLDAAGQPVTLEYLPVPLQRQLVRFRGSREEVEYQIMAFDNQDRPLVAWADVEVVSDELPSEIHRAISAAFDTRRGHIEAPRTPRVRRQMPEQDLARQSAPTETLQDLTVAEVFARRISTLPEAQRTALTDTFRELCQLMEQSTGEPIPAAPTFSVTAS</sequence>
<keyword evidence="4 7" id="KW-0540">Nuclease</keyword>
<evidence type="ECO:0000313" key="12">
    <source>
        <dbReference type="Proteomes" id="UP000184418"/>
    </source>
</evidence>
<keyword evidence="5 7" id="KW-0378">Hydrolase</keyword>
<feature type="domain" description="Calcineurin-like phosphoesterase" evidence="9">
    <location>
        <begin position="1"/>
        <end position="94"/>
    </location>
</feature>
<comment type="similarity">
    <text evidence="1 7">Belongs to the SbcD family.</text>
</comment>
<dbReference type="Gene3D" id="3.60.21.10">
    <property type="match status" value="1"/>
</dbReference>
<comment type="subunit">
    <text evidence="2 7">Heterodimer of SbcC and SbcD.</text>
</comment>
<dbReference type="PANTHER" id="PTHR30337">
    <property type="entry name" value="COMPONENT OF ATP-DEPENDENT DSDNA EXONUCLEASE"/>
    <property type="match status" value="1"/>
</dbReference>
<dbReference type="GO" id="GO:0006310">
    <property type="term" value="P:DNA recombination"/>
    <property type="evidence" value="ECO:0007669"/>
    <property type="project" value="UniProtKB-KW"/>
</dbReference>
<reference evidence="11 12" key="1">
    <citation type="submission" date="2016-11" db="EMBL/GenBank/DDBJ databases">
        <authorList>
            <person name="Jaros S."/>
            <person name="Januszkiewicz K."/>
            <person name="Wedrychowicz H."/>
        </authorList>
    </citation>
    <scope>NUCLEOTIDE SEQUENCE [LARGE SCALE GENOMIC DNA]</scope>
    <source>
        <strain evidence="11 12">DSM 21074</strain>
    </source>
</reference>
<proteinExistence type="inferred from homology"/>
<evidence type="ECO:0000256" key="8">
    <source>
        <dbReference type="SAM" id="MobiDB-lite"/>
    </source>
</evidence>
<keyword evidence="6 7" id="KW-0269">Exonuclease</keyword>
<evidence type="ECO:0000256" key="4">
    <source>
        <dbReference type="ARBA" id="ARBA00022722"/>
    </source>
</evidence>
<dbReference type="GO" id="GO:0006260">
    <property type="term" value="P:DNA replication"/>
    <property type="evidence" value="ECO:0007669"/>
    <property type="project" value="UniProtKB-KW"/>
</dbReference>
<evidence type="ECO:0000256" key="7">
    <source>
        <dbReference type="RuleBase" id="RU363069"/>
    </source>
</evidence>
<dbReference type="SUPFAM" id="SSF56300">
    <property type="entry name" value="Metallo-dependent phosphatases"/>
    <property type="match status" value="1"/>
</dbReference>
<dbReference type="AlphaFoldDB" id="A0A1M6M1U6"/>
<feature type="region of interest" description="Disordered" evidence="8">
    <location>
        <begin position="347"/>
        <end position="368"/>
    </location>
</feature>
<keyword evidence="7" id="KW-0233">DNA recombination</keyword>
<keyword evidence="7" id="KW-0255">Endonuclease</keyword>
<keyword evidence="12" id="KW-1185">Reference proteome</keyword>
<evidence type="ECO:0000256" key="1">
    <source>
        <dbReference type="ARBA" id="ARBA00010555"/>
    </source>
</evidence>
<dbReference type="Pfam" id="PF00149">
    <property type="entry name" value="Metallophos"/>
    <property type="match status" value="1"/>
</dbReference>
<dbReference type="InterPro" id="IPR041796">
    <property type="entry name" value="Mre11_N"/>
</dbReference>
<organism evidence="11 12">
    <name type="scientific">Hymenobacter daecheongensis DSM 21074</name>
    <dbReference type="NCBI Taxonomy" id="1121955"/>
    <lineage>
        <taxon>Bacteria</taxon>
        <taxon>Pseudomonadati</taxon>
        <taxon>Bacteroidota</taxon>
        <taxon>Cytophagia</taxon>
        <taxon>Cytophagales</taxon>
        <taxon>Hymenobacteraceae</taxon>
        <taxon>Hymenobacter</taxon>
    </lineage>
</organism>
<dbReference type="InterPro" id="IPR004843">
    <property type="entry name" value="Calcineurin-like_PHP"/>
</dbReference>
<dbReference type="STRING" id="1121955.SAMN02745146_0139"/>
<dbReference type="EMBL" id="FQYN01000010">
    <property type="protein sequence ID" value="SHJ77330.1"/>
    <property type="molecule type" value="Genomic_DNA"/>
</dbReference>
<evidence type="ECO:0000259" key="10">
    <source>
        <dbReference type="Pfam" id="PF12320"/>
    </source>
</evidence>
<dbReference type="GO" id="GO:0008408">
    <property type="term" value="F:3'-5' exonuclease activity"/>
    <property type="evidence" value="ECO:0007669"/>
    <property type="project" value="InterPro"/>
</dbReference>
<dbReference type="InterPro" id="IPR004593">
    <property type="entry name" value="SbcD"/>
</dbReference>
<dbReference type="GO" id="GO:0004519">
    <property type="term" value="F:endonuclease activity"/>
    <property type="evidence" value="ECO:0007669"/>
    <property type="project" value="UniProtKB-KW"/>
</dbReference>
<evidence type="ECO:0000256" key="5">
    <source>
        <dbReference type="ARBA" id="ARBA00022801"/>
    </source>
</evidence>
<gene>
    <name evidence="7" type="primary">sbcD</name>
    <name evidence="11" type="ORF">SAMN02745146_0139</name>
</gene>
<dbReference type="RefSeq" id="WP_073112369.1">
    <property type="nucleotide sequence ID" value="NZ_FQYN01000010.1"/>
</dbReference>
<dbReference type="InterPro" id="IPR026843">
    <property type="entry name" value="SbcD_C"/>
</dbReference>
<dbReference type="Pfam" id="PF12320">
    <property type="entry name" value="SbcD_C"/>
    <property type="match status" value="1"/>
</dbReference>
<evidence type="ECO:0000256" key="3">
    <source>
        <dbReference type="ARBA" id="ARBA00013365"/>
    </source>
</evidence>
<dbReference type="InterPro" id="IPR050535">
    <property type="entry name" value="DNA_Repair-Maintenance_Comp"/>
</dbReference>